<dbReference type="InterPro" id="IPR010321">
    <property type="entry name" value="DUF922"/>
</dbReference>
<dbReference type="Pfam" id="PF06037">
    <property type="entry name" value="DUF922"/>
    <property type="match status" value="1"/>
</dbReference>
<keyword evidence="1" id="KW-0732">Signal</keyword>
<evidence type="ECO:0000256" key="1">
    <source>
        <dbReference type="SAM" id="SignalP"/>
    </source>
</evidence>
<keyword evidence="2" id="KW-0645">Protease</keyword>
<proteinExistence type="predicted"/>
<dbReference type="GO" id="GO:0006508">
    <property type="term" value="P:proteolysis"/>
    <property type="evidence" value="ECO:0007669"/>
    <property type="project" value="UniProtKB-KW"/>
</dbReference>
<dbReference type="GO" id="GO:0008233">
    <property type="term" value="F:peptidase activity"/>
    <property type="evidence" value="ECO:0007669"/>
    <property type="project" value="UniProtKB-KW"/>
</dbReference>
<accession>A0A2T4YPL0</accession>
<protein>
    <submittedName>
        <fullName evidence="2">Putative secreted Zn-dependent protease</fullName>
    </submittedName>
</protein>
<dbReference type="Proteomes" id="UP000240996">
    <property type="component" value="Unassembled WGS sequence"/>
</dbReference>
<reference evidence="2 3" key="1">
    <citation type="submission" date="2018-04" db="EMBL/GenBank/DDBJ databases">
        <title>Genomic Encyclopedia of Type Strains, Phase III (KMG-III): the genomes of soil and plant-associated and newly described type strains.</title>
        <authorList>
            <person name="Whitman W."/>
        </authorList>
    </citation>
    <scope>NUCLEOTIDE SEQUENCE [LARGE SCALE GENOMIC DNA]</scope>
    <source>
        <strain evidence="2 3">NW12</strain>
    </source>
</reference>
<dbReference type="RefSeq" id="WP_107931658.1">
    <property type="nucleotide sequence ID" value="NZ_PZZN01000002.1"/>
</dbReference>
<gene>
    <name evidence="2" type="ORF">C8J24_1671</name>
</gene>
<feature type="signal peptide" evidence="1">
    <location>
        <begin position="1"/>
        <end position="28"/>
    </location>
</feature>
<keyword evidence="3" id="KW-1185">Reference proteome</keyword>
<evidence type="ECO:0000313" key="3">
    <source>
        <dbReference type="Proteomes" id="UP000240996"/>
    </source>
</evidence>
<sequence length="195" mass="21068">MRDHAPPIRPLVALLAIAGITGQSSAQANIAFAGIPDVTIDYYPVDGGDAMAVRRAIDAARPTDAHDGRRVDALSSWDLRWSWPRTRHGGCDLAAATIRYRATVRMPQLAATARLTAAERVDWDRYAAALARHEAGHVRYTYRHRGDILAAIRGATCRTADAAAQAVFAGFDAYHVAYDRETAHGTKDGASFPAS</sequence>
<name>A0A2T4YPL0_9SPHN</name>
<feature type="chain" id="PRO_5015666542" evidence="1">
    <location>
        <begin position="29"/>
        <end position="195"/>
    </location>
</feature>
<keyword evidence="2" id="KW-0378">Hydrolase</keyword>
<comment type="caution">
    <text evidence="2">The sequence shown here is derived from an EMBL/GenBank/DDBJ whole genome shotgun (WGS) entry which is preliminary data.</text>
</comment>
<evidence type="ECO:0000313" key="2">
    <source>
        <dbReference type="EMBL" id="PTM45455.1"/>
    </source>
</evidence>
<dbReference type="EMBL" id="PZZN01000002">
    <property type="protein sequence ID" value="PTM45455.1"/>
    <property type="molecule type" value="Genomic_DNA"/>
</dbReference>
<dbReference type="AlphaFoldDB" id="A0A2T4YPL0"/>
<organism evidence="2 3">
    <name type="scientific">Sphingomonas aerolata</name>
    <dbReference type="NCBI Taxonomy" id="185951"/>
    <lineage>
        <taxon>Bacteria</taxon>
        <taxon>Pseudomonadati</taxon>
        <taxon>Pseudomonadota</taxon>
        <taxon>Alphaproteobacteria</taxon>
        <taxon>Sphingomonadales</taxon>
        <taxon>Sphingomonadaceae</taxon>
        <taxon>Sphingomonas</taxon>
    </lineage>
</organism>